<dbReference type="InterPro" id="IPR033910">
    <property type="entry name" value="GluRS_core"/>
</dbReference>
<dbReference type="GO" id="GO:0004818">
    <property type="term" value="F:glutamate-tRNA ligase activity"/>
    <property type="evidence" value="ECO:0007669"/>
    <property type="project" value="UniProtKB-EC"/>
</dbReference>
<dbReference type="SUPFAM" id="SSF52374">
    <property type="entry name" value="Nucleotidylyl transferase"/>
    <property type="match status" value="1"/>
</dbReference>
<sequence length="520" mass="57627">MLAPSVRRCAASQLGRTPTASASGARVRFAPSPTGYLHVGGLRTALFNYLLARHTQGSCILRIEDTDQTRLVPGAADALQDALAWAGIECDEGPRQGGAYGPYVQSERLPIYRTYAERLLRAGRAYRDFRPPVQREANARASALLREAYLPPTEDEAQERIARGEPYVVRLRMEPGRTFTYEDGVYGTMTFRPDMIGGVGDDPIIIKSDGWPTYHLASVVDDTEMAITHVLRGEEWLPSMPKHLALYEAIEAKPPMFVHLPLLINADGSKLSKRSGDVRVEDYRARGLEPEALVNLVALTGYNHQHADAEESDVLSMAQLIDEFELRRISHSRATLPTEKLPFLNRRHMMAKMHDTHTRPAMLARLRPVFDTELGADTARAIPDDKLLETATLGCQRVDTLAEVPRSVAYFFQQPDWGADECRRFRASVKTPAFESVLHNAPAFFEHVDAWEPVALHAALQAWMKAQPEGRAAVQKSLRIALSGKSAGPPVAEIAHALGQAQTVARLHAALAWDTAHRMP</sequence>
<dbReference type="Gene3D" id="3.40.50.620">
    <property type="entry name" value="HUPs"/>
    <property type="match status" value="1"/>
</dbReference>
<dbReference type="PANTHER" id="PTHR43311:SF2">
    <property type="entry name" value="GLUTAMATE--TRNA LIGASE, MITOCHONDRIAL-RELATED"/>
    <property type="match status" value="1"/>
</dbReference>
<keyword evidence="6 11" id="KW-0067">ATP-binding</keyword>
<dbReference type="EMBL" id="CP119951">
    <property type="protein sequence ID" value="WFC93460.1"/>
    <property type="molecule type" value="Genomic_DNA"/>
</dbReference>
<keyword evidence="5 11" id="KW-0547">Nucleotide-binding</keyword>
<dbReference type="GO" id="GO:0008270">
    <property type="term" value="F:zinc ion binding"/>
    <property type="evidence" value="ECO:0007669"/>
    <property type="project" value="InterPro"/>
</dbReference>
<gene>
    <name evidence="14" type="primary">MSE1</name>
    <name evidence="14" type="ORF">MBRA1_000080</name>
</gene>
<evidence type="ECO:0000256" key="3">
    <source>
        <dbReference type="ARBA" id="ARBA00012835"/>
    </source>
</evidence>
<dbReference type="InterPro" id="IPR004527">
    <property type="entry name" value="Glu-tRNA-ligase_bac/mito"/>
</dbReference>
<keyword evidence="7 11" id="KW-0648">Protein biosynthesis</keyword>
<name>A0AAF0DSI3_9BASI</name>
<dbReference type="InterPro" id="IPR049940">
    <property type="entry name" value="GluQ/Sye"/>
</dbReference>
<dbReference type="PRINTS" id="PR00987">
    <property type="entry name" value="TRNASYNTHGLU"/>
</dbReference>
<dbReference type="InterPro" id="IPR000924">
    <property type="entry name" value="Glu/Gln-tRNA-synth"/>
</dbReference>
<evidence type="ECO:0000313" key="14">
    <source>
        <dbReference type="EMBL" id="WFC93460.1"/>
    </source>
</evidence>
<comment type="similarity">
    <text evidence="2">Belongs to the class-I aminoacyl-tRNA synthetase family. Glutamate--tRNA ligase type 1 subfamily.</text>
</comment>
<evidence type="ECO:0000256" key="4">
    <source>
        <dbReference type="ARBA" id="ARBA00022598"/>
    </source>
</evidence>
<dbReference type="PROSITE" id="PS00178">
    <property type="entry name" value="AA_TRNA_LIGASE_I"/>
    <property type="match status" value="1"/>
</dbReference>
<feature type="domain" description="Aminoacyl-tRNA synthetase class I anticodon-binding" evidence="13">
    <location>
        <begin position="370"/>
        <end position="511"/>
    </location>
</feature>
<evidence type="ECO:0000256" key="5">
    <source>
        <dbReference type="ARBA" id="ARBA00022741"/>
    </source>
</evidence>
<dbReference type="CDD" id="cd00808">
    <property type="entry name" value="GluRS_core"/>
    <property type="match status" value="1"/>
</dbReference>
<dbReference type="NCBIfam" id="TIGR00464">
    <property type="entry name" value="gltX_bact"/>
    <property type="match status" value="1"/>
</dbReference>
<dbReference type="FunFam" id="3.40.50.620:FF:000045">
    <property type="entry name" value="Glutamate--tRNA ligase, mitochondrial"/>
    <property type="match status" value="1"/>
</dbReference>
<reference evidence="14" key="1">
    <citation type="submission" date="2023-03" db="EMBL/GenBank/DDBJ databases">
        <title>Mating type loci evolution in Malassezia.</title>
        <authorList>
            <person name="Coelho M.A."/>
        </authorList>
    </citation>
    <scope>NUCLEOTIDE SEQUENCE</scope>
    <source>
        <strain evidence="14">CBS 14135</strain>
    </source>
</reference>
<dbReference type="GO" id="GO:0005524">
    <property type="term" value="F:ATP binding"/>
    <property type="evidence" value="ECO:0007669"/>
    <property type="project" value="UniProtKB-KW"/>
</dbReference>
<proteinExistence type="inferred from homology"/>
<dbReference type="GO" id="GO:0005739">
    <property type="term" value="C:mitochondrion"/>
    <property type="evidence" value="ECO:0007669"/>
    <property type="project" value="UniProtKB-SubCell"/>
</dbReference>
<evidence type="ECO:0000256" key="11">
    <source>
        <dbReference type="RuleBase" id="RU363037"/>
    </source>
</evidence>
<evidence type="ECO:0000256" key="1">
    <source>
        <dbReference type="ARBA" id="ARBA00004173"/>
    </source>
</evidence>
<evidence type="ECO:0000256" key="2">
    <source>
        <dbReference type="ARBA" id="ARBA00007894"/>
    </source>
</evidence>
<dbReference type="GO" id="GO:0006424">
    <property type="term" value="P:glutamyl-tRNA aminoacylation"/>
    <property type="evidence" value="ECO:0007669"/>
    <property type="project" value="InterPro"/>
</dbReference>
<dbReference type="Gene3D" id="1.10.10.350">
    <property type="match status" value="1"/>
</dbReference>
<keyword evidence="15" id="KW-1185">Reference proteome</keyword>
<dbReference type="InterPro" id="IPR045462">
    <property type="entry name" value="aa-tRNA-synth_I_cd-bd"/>
</dbReference>
<dbReference type="InterPro" id="IPR020058">
    <property type="entry name" value="Glu/Gln-tRNA-synth_Ib_cat-dom"/>
</dbReference>
<dbReference type="InterPro" id="IPR014729">
    <property type="entry name" value="Rossmann-like_a/b/a_fold"/>
</dbReference>
<dbReference type="InterPro" id="IPR008925">
    <property type="entry name" value="aa_tRNA-synth_I_cd-bd_sf"/>
</dbReference>
<keyword evidence="8 11" id="KW-0030">Aminoacyl-tRNA synthetase</keyword>
<evidence type="ECO:0000256" key="6">
    <source>
        <dbReference type="ARBA" id="ARBA00022840"/>
    </source>
</evidence>
<dbReference type="EC" id="6.1.1.17" evidence="3"/>
<evidence type="ECO:0000259" key="13">
    <source>
        <dbReference type="Pfam" id="PF19269"/>
    </source>
</evidence>
<accession>A0AAF0DSI3</accession>
<protein>
    <recommendedName>
        <fullName evidence="10">Glutamate--tRNA ligase, mitochondrial</fullName>
        <ecNumber evidence="3">6.1.1.17</ecNumber>
    </recommendedName>
    <alternativeName>
        <fullName evidence="9">Glutamyl-tRNA synthetase</fullName>
    </alternativeName>
</protein>
<evidence type="ECO:0000256" key="9">
    <source>
        <dbReference type="ARBA" id="ARBA00030865"/>
    </source>
</evidence>
<dbReference type="Pfam" id="PF19269">
    <property type="entry name" value="Anticodon_2"/>
    <property type="match status" value="1"/>
</dbReference>
<dbReference type="Proteomes" id="UP001216638">
    <property type="component" value="Chromosome 1"/>
</dbReference>
<evidence type="ECO:0000256" key="7">
    <source>
        <dbReference type="ARBA" id="ARBA00022917"/>
    </source>
</evidence>
<evidence type="ECO:0000256" key="10">
    <source>
        <dbReference type="ARBA" id="ARBA00072917"/>
    </source>
</evidence>
<dbReference type="AlphaFoldDB" id="A0AAF0DSI3"/>
<comment type="subcellular location">
    <subcellularLocation>
        <location evidence="1">Mitochondrion</location>
    </subcellularLocation>
</comment>
<dbReference type="HAMAP" id="MF_00022">
    <property type="entry name" value="Glu_tRNA_synth_type1"/>
    <property type="match status" value="1"/>
</dbReference>
<organism evidence="14 15">
    <name type="scientific">Malassezia brasiliensis</name>
    <dbReference type="NCBI Taxonomy" id="1821822"/>
    <lineage>
        <taxon>Eukaryota</taxon>
        <taxon>Fungi</taxon>
        <taxon>Dikarya</taxon>
        <taxon>Basidiomycota</taxon>
        <taxon>Ustilaginomycotina</taxon>
        <taxon>Malasseziomycetes</taxon>
        <taxon>Malasseziales</taxon>
        <taxon>Malasseziaceae</taxon>
        <taxon>Malassezia</taxon>
    </lineage>
</organism>
<dbReference type="Pfam" id="PF00749">
    <property type="entry name" value="tRNA-synt_1c"/>
    <property type="match status" value="1"/>
</dbReference>
<evidence type="ECO:0000313" key="15">
    <source>
        <dbReference type="Proteomes" id="UP001216638"/>
    </source>
</evidence>
<dbReference type="InterPro" id="IPR001412">
    <property type="entry name" value="aa-tRNA-synth_I_CS"/>
</dbReference>
<keyword evidence="4 11" id="KW-0436">Ligase</keyword>
<dbReference type="PANTHER" id="PTHR43311">
    <property type="entry name" value="GLUTAMATE--TRNA LIGASE"/>
    <property type="match status" value="1"/>
</dbReference>
<evidence type="ECO:0000259" key="12">
    <source>
        <dbReference type="Pfam" id="PF00749"/>
    </source>
</evidence>
<evidence type="ECO:0000256" key="8">
    <source>
        <dbReference type="ARBA" id="ARBA00023146"/>
    </source>
</evidence>
<feature type="domain" description="Glutamyl/glutaminyl-tRNA synthetase class Ib catalytic" evidence="12">
    <location>
        <begin position="26"/>
        <end position="341"/>
    </location>
</feature>
<dbReference type="GO" id="GO:0000049">
    <property type="term" value="F:tRNA binding"/>
    <property type="evidence" value="ECO:0007669"/>
    <property type="project" value="InterPro"/>
</dbReference>
<dbReference type="InterPro" id="IPR020751">
    <property type="entry name" value="aa-tRNA-synth_I_codon-bd_sub2"/>
</dbReference>
<dbReference type="SUPFAM" id="SSF48163">
    <property type="entry name" value="An anticodon-binding domain of class I aminoacyl-tRNA synthetases"/>
    <property type="match status" value="1"/>
</dbReference>